<dbReference type="Pfam" id="PF00149">
    <property type="entry name" value="Metallophos"/>
    <property type="match status" value="1"/>
</dbReference>
<evidence type="ECO:0000256" key="1">
    <source>
        <dbReference type="SAM" id="Phobius"/>
    </source>
</evidence>
<sequence>MSILTILSFILTLAIYGLICYYIGYNGWAWVKSTKLPRYKKTYIIFIISLSFSFIIGRLLPFQVIEILGGFWVAIVGYSLVLLPVANLFYLALKKKGVFWIGIVVLSIYLFIFVFGSINAWSPVVREYEVEIDKPSTQEDVKILMVSDLHLGSLVGRGHLERLVTIVDQEQPDIVLVPGDIIDDYVEPYVKKNMGEILGKVKAPLGVYAVLGNHDYYGDDMNPIINEMKKINIRVLQDEFITINDAFTIVGRNDKTDKQRLTMSELFKAVDTSKPIILLDHQPYDLDVARDQGVDIHLAGHTHRGQLFPANLITDRIYENDWGYLKKDTMHSFVSSGFGTWGPPLRLGSRSEVMVINVSFTGK</sequence>
<dbReference type="CDD" id="cd07385">
    <property type="entry name" value="MPP_YkuE_C"/>
    <property type="match status" value="1"/>
</dbReference>
<name>A0ABU5IVX5_9BACI</name>
<accession>A0ABU5IVX5</accession>
<dbReference type="Gene3D" id="3.60.21.10">
    <property type="match status" value="1"/>
</dbReference>
<feature type="transmembrane region" description="Helical" evidence="1">
    <location>
        <begin position="6"/>
        <end position="31"/>
    </location>
</feature>
<feature type="transmembrane region" description="Helical" evidence="1">
    <location>
        <begin position="71"/>
        <end position="91"/>
    </location>
</feature>
<dbReference type="InterPro" id="IPR029052">
    <property type="entry name" value="Metallo-depent_PP-like"/>
</dbReference>
<evidence type="ECO:0000259" key="2">
    <source>
        <dbReference type="Pfam" id="PF00149"/>
    </source>
</evidence>
<keyword evidence="4" id="KW-1185">Reference proteome</keyword>
<comment type="caution">
    <text evidence="3">The sequence shown here is derived from an EMBL/GenBank/DDBJ whole genome shotgun (WGS) entry which is preliminary data.</text>
</comment>
<feature type="transmembrane region" description="Helical" evidence="1">
    <location>
        <begin position="43"/>
        <end position="65"/>
    </location>
</feature>
<evidence type="ECO:0000313" key="3">
    <source>
        <dbReference type="EMBL" id="MDZ5471290.1"/>
    </source>
</evidence>
<dbReference type="EMBL" id="JAXOFX010000003">
    <property type="protein sequence ID" value="MDZ5471290.1"/>
    <property type="molecule type" value="Genomic_DNA"/>
</dbReference>
<dbReference type="RefSeq" id="WP_322445591.1">
    <property type="nucleotide sequence ID" value="NZ_JAXOFX010000003.1"/>
</dbReference>
<protein>
    <submittedName>
        <fullName evidence="3">Metallophosphoesterase</fullName>
    </submittedName>
</protein>
<evidence type="ECO:0000313" key="4">
    <source>
        <dbReference type="Proteomes" id="UP001290455"/>
    </source>
</evidence>
<dbReference type="InterPro" id="IPR004843">
    <property type="entry name" value="Calcineurin-like_PHP"/>
</dbReference>
<feature type="domain" description="Calcineurin-like phosphoesterase" evidence="2">
    <location>
        <begin position="142"/>
        <end position="304"/>
    </location>
</feature>
<keyword evidence="1" id="KW-0472">Membrane</keyword>
<dbReference type="PANTHER" id="PTHR31302:SF0">
    <property type="entry name" value="TRANSMEMBRANE PROTEIN WITH METALLOPHOSPHOESTERASE DOMAIN"/>
    <property type="match status" value="1"/>
</dbReference>
<keyword evidence="1" id="KW-1133">Transmembrane helix</keyword>
<feature type="transmembrane region" description="Helical" evidence="1">
    <location>
        <begin position="98"/>
        <end position="121"/>
    </location>
</feature>
<dbReference type="SUPFAM" id="SSF56300">
    <property type="entry name" value="Metallo-dependent phosphatases"/>
    <property type="match status" value="1"/>
</dbReference>
<proteinExistence type="predicted"/>
<dbReference type="Proteomes" id="UP001290455">
    <property type="component" value="Unassembled WGS sequence"/>
</dbReference>
<gene>
    <name evidence="3" type="ORF">SM124_05975</name>
</gene>
<organism evidence="3 4">
    <name type="scientific">Robertmurraya mangrovi</name>
    <dbReference type="NCBI Taxonomy" id="3098077"/>
    <lineage>
        <taxon>Bacteria</taxon>
        <taxon>Bacillati</taxon>
        <taxon>Bacillota</taxon>
        <taxon>Bacilli</taxon>
        <taxon>Bacillales</taxon>
        <taxon>Bacillaceae</taxon>
        <taxon>Robertmurraya</taxon>
    </lineage>
</organism>
<reference evidence="3 4" key="1">
    <citation type="submission" date="2023-11" db="EMBL/GenBank/DDBJ databases">
        <title>Bacillus jintuensis, isolated from a mudflat on the Beibu Gulf coast.</title>
        <authorList>
            <person name="Li M."/>
        </authorList>
    </citation>
    <scope>NUCLEOTIDE SEQUENCE [LARGE SCALE GENOMIC DNA]</scope>
    <source>
        <strain evidence="3 4">31A1R</strain>
    </source>
</reference>
<keyword evidence="1" id="KW-0812">Transmembrane</keyword>
<dbReference type="InterPro" id="IPR051158">
    <property type="entry name" value="Metallophosphoesterase_sf"/>
</dbReference>
<dbReference type="PANTHER" id="PTHR31302">
    <property type="entry name" value="TRANSMEMBRANE PROTEIN WITH METALLOPHOSPHOESTERASE DOMAIN-RELATED"/>
    <property type="match status" value="1"/>
</dbReference>